<organism evidence="8 9">
    <name type="scientific">Taibaiella chishuiensis</name>
    <dbReference type="NCBI Taxonomy" id="1434707"/>
    <lineage>
        <taxon>Bacteria</taxon>
        <taxon>Pseudomonadati</taxon>
        <taxon>Bacteroidota</taxon>
        <taxon>Chitinophagia</taxon>
        <taxon>Chitinophagales</taxon>
        <taxon>Chitinophagaceae</taxon>
        <taxon>Taibaiella</taxon>
    </lineage>
</organism>
<dbReference type="EMBL" id="PYGD01000004">
    <property type="protein sequence ID" value="PSK92141.1"/>
    <property type="molecule type" value="Genomic_DNA"/>
</dbReference>
<dbReference type="RefSeq" id="WP_106523204.1">
    <property type="nucleotide sequence ID" value="NZ_PYGD01000004.1"/>
</dbReference>
<comment type="caution">
    <text evidence="8">The sequence shown here is derived from an EMBL/GenBank/DDBJ whole genome shotgun (WGS) entry which is preliminary data.</text>
</comment>
<keyword evidence="5 7" id="KW-0472">Membrane</keyword>
<evidence type="ECO:0000256" key="3">
    <source>
        <dbReference type="ARBA" id="ARBA00022519"/>
    </source>
</evidence>
<gene>
    <name evidence="8" type="ORF">B0I18_104239</name>
</gene>
<keyword evidence="9" id="KW-1185">Reference proteome</keyword>
<name>A0A2P8D4J4_9BACT</name>
<dbReference type="GO" id="GO:0005886">
    <property type="term" value="C:plasma membrane"/>
    <property type="evidence" value="ECO:0007669"/>
    <property type="project" value="UniProtKB-SubCell"/>
</dbReference>
<dbReference type="InterPro" id="IPR004960">
    <property type="entry name" value="LipA_acyltrans"/>
</dbReference>
<evidence type="ECO:0000313" key="9">
    <source>
        <dbReference type="Proteomes" id="UP000240572"/>
    </source>
</evidence>
<dbReference type="Proteomes" id="UP000240572">
    <property type="component" value="Unassembled WGS sequence"/>
</dbReference>
<dbReference type="AlphaFoldDB" id="A0A2P8D4J4"/>
<accession>A0A2P8D4J4</accession>
<keyword evidence="2" id="KW-1003">Cell membrane</keyword>
<evidence type="ECO:0000256" key="5">
    <source>
        <dbReference type="ARBA" id="ARBA00023136"/>
    </source>
</evidence>
<proteinExistence type="predicted"/>
<dbReference type="PANTHER" id="PTHR30606:SF9">
    <property type="entry name" value="LIPID A BIOSYNTHESIS LAUROYLTRANSFERASE"/>
    <property type="match status" value="1"/>
</dbReference>
<dbReference type="OrthoDB" id="9808633at2"/>
<dbReference type="GO" id="GO:0016746">
    <property type="term" value="F:acyltransferase activity"/>
    <property type="evidence" value="ECO:0007669"/>
    <property type="project" value="UniProtKB-KW"/>
</dbReference>
<dbReference type="GO" id="GO:0009247">
    <property type="term" value="P:glycolipid biosynthetic process"/>
    <property type="evidence" value="ECO:0007669"/>
    <property type="project" value="UniProtKB-ARBA"/>
</dbReference>
<keyword evidence="7" id="KW-0812">Transmembrane</keyword>
<reference evidence="8 9" key="1">
    <citation type="submission" date="2018-03" db="EMBL/GenBank/DDBJ databases">
        <title>Genomic Encyclopedia of Type Strains, Phase III (KMG-III): the genomes of soil and plant-associated and newly described type strains.</title>
        <authorList>
            <person name="Whitman W."/>
        </authorList>
    </citation>
    <scope>NUCLEOTIDE SEQUENCE [LARGE SCALE GENOMIC DNA]</scope>
    <source>
        <strain evidence="8 9">CGMCC 1.12700</strain>
    </source>
</reference>
<evidence type="ECO:0000313" key="8">
    <source>
        <dbReference type="EMBL" id="PSK92141.1"/>
    </source>
</evidence>
<evidence type="ECO:0000256" key="7">
    <source>
        <dbReference type="SAM" id="Phobius"/>
    </source>
</evidence>
<sequence length="301" mass="34426">MSNWDGQSKGNRLGYSIFIFLLRWGGITPAYLLLRFVVLYYIWFVPAATGPLRDLYRNRLQLDARTARRLIRKNILTFGQTIIDRIVVMSGLKHRFKVDRTGGHYLNELAEGGQGGILVSAHLGNYELAGHLLQRLNSVINIVMYDGEAEQIRQYLNKVTGPKTFNIIFIREDLSHIYEMSAALRRNELICIHADRYVAGNRTITHDFLGAKAHFPLGPFVLASKLRAPVCFVFAVKQSKYSYHFYGFPPKVYEGRGTTGAAAMLEDYVGLLEDKIKQYPEQWFNYFDFWAEPETTAVPSV</sequence>
<dbReference type="PANTHER" id="PTHR30606">
    <property type="entry name" value="LIPID A BIOSYNTHESIS LAUROYL ACYLTRANSFERASE"/>
    <property type="match status" value="1"/>
</dbReference>
<protein>
    <submittedName>
        <fullName evidence="8">Putative LPLAT superfamily acyltransferase</fullName>
    </submittedName>
</protein>
<keyword evidence="6 8" id="KW-0012">Acyltransferase</keyword>
<dbReference type="Pfam" id="PF03279">
    <property type="entry name" value="Lip_A_acyltrans"/>
    <property type="match status" value="1"/>
</dbReference>
<dbReference type="CDD" id="cd07984">
    <property type="entry name" value="LPLAT_LABLAT-like"/>
    <property type="match status" value="1"/>
</dbReference>
<evidence type="ECO:0000256" key="2">
    <source>
        <dbReference type="ARBA" id="ARBA00022475"/>
    </source>
</evidence>
<keyword evidence="4 8" id="KW-0808">Transferase</keyword>
<evidence type="ECO:0000256" key="6">
    <source>
        <dbReference type="ARBA" id="ARBA00023315"/>
    </source>
</evidence>
<comment type="subcellular location">
    <subcellularLocation>
        <location evidence="1">Cell inner membrane</location>
    </subcellularLocation>
</comment>
<keyword evidence="3" id="KW-0997">Cell inner membrane</keyword>
<evidence type="ECO:0000256" key="1">
    <source>
        <dbReference type="ARBA" id="ARBA00004533"/>
    </source>
</evidence>
<keyword evidence="7" id="KW-1133">Transmembrane helix</keyword>
<feature type="transmembrane region" description="Helical" evidence="7">
    <location>
        <begin position="12"/>
        <end position="32"/>
    </location>
</feature>
<evidence type="ECO:0000256" key="4">
    <source>
        <dbReference type="ARBA" id="ARBA00022679"/>
    </source>
</evidence>